<proteinExistence type="predicted"/>
<protein>
    <submittedName>
        <fullName evidence="2">Uncharacterized protein</fullName>
    </submittedName>
</protein>
<reference evidence="2 3" key="1">
    <citation type="submission" date="2016-07" db="EMBL/GenBank/DDBJ databases">
        <title>Multiple horizontal gene transfer events from other fungi enriched the ability of initially mycotrophic Trichoderma (Ascomycota) to feed on dead plant biomass.</title>
        <authorList>
            <consortium name="DOE Joint Genome Institute"/>
            <person name="Aerts A."/>
            <person name="Atanasova L."/>
            <person name="Chenthamara K."/>
            <person name="Zhang J."/>
            <person name="Grujic M."/>
            <person name="Henrissat B."/>
            <person name="Kuo A."/>
            <person name="Salamov A."/>
            <person name="Lipzen A."/>
            <person name="Labutti K."/>
            <person name="Barry K."/>
            <person name="Miao Y."/>
            <person name="Rahimi M.J."/>
            <person name="Shen Q."/>
            <person name="Grigoriev I.V."/>
            <person name="Kubicek C.P."/>
            <person name="Druzhinina I.S."/>
        </authorList>
    </citation>
    <scope>NUCLEOTIDE SEQUENCE [LARGE SCALE GENOMIC DNA]</scope>
    <source>
        <strain evidence="2 3">CBS 433.97</strain>
    </source>
</reference>
<evidence type="ECO:0000256" key="1">
    <source>
        <dbReference type="SAM" id="MobiDB-lite"/>
    </source>
</evidence>
<name>A0A2T3ZGV0_TRIA4</name>
<evidence type="ECO:0000313" key="3">
    <source>
        <dbReference type="Proteomes" id="UP000240493"/>
    </source>
</evidence>
<feature type="region of interest" description="Disordered" evidence="1">
    <location>
        <begin position="44"/>
        <end position="83"/>
    </location>
</feature>
<keyword evidence="3" id="KW-1185">Reference proteome</keyword>
<dbReference type="EMBL" id="KZ679258">
    <property type="protein sequence ID" value="PTB44019.1"/>
    <property type="molecule type" value="Genomic_DNA"/>
</dbReference>
<feature type="compositionally biased region" description="Basic and acidic residues" evidence="1">
    <location>
        <begin position="74"/>
        <end position="83"/>
    </location>
</feature>
<sequence length="83" mass="8890">MRPAKQQYYSRAVGMPAPAHALFPARPLFCNSYIGARLVSAFSQPGFSGRGPDRTIGQLTAAHAPASKPRSRSARIDPRSPAP</sequence>
<evidence type="ECO:0000313" key="2">
    <source>
        <dbReference type="EMBL" id="PTB44019.1"/>
    </source>
</evidence>
<dbReference type="AlphaFoldDB" id="A0A2T3ZGV0"/>
<gene>
    <name evidence="2" type="ORF">M441DRAFT_339945</name>
</gene>
<organism evidence="2 3">
    <name type="scientific">Trichoderma asperellum (strain ATCC 204424 / CBS 433.97 / NBRC 101777)</name>
    <dbReference type="NCBI Taxonomy" id="1042311"/>
    <lineage>
        <taxon>Eukaryota</taxon>
        <taxon>Fungi</taxon>
        <taxon>Dikarya</taxon>
        <taxon>Ascomycota</taxon>
        <taxon>Pezizomycotina</taxon>
        <taxon>Sordariomycetes</taxon>
        <taxon>Hypocreomycetidae</taxon>
        <taxon>Hypocreales</taxon>
        <taxon>Hypocreaceae</taxon>
        <taxon>Trichoderma</taxon>
    </lineage>
</organism>
<accession>A0A2T3ZGV0</accession>
<dbReference type="Proteomes" id="UP000240493">
    <property type="component" value="Unassembled WGS sequence"/>
</dbReference>
<dbReference type="OrthoDB" id="10529786at2759"/>